<dbReference type="EMBL" id="VIRS01000016">
    <property type="protein sequence ID" value="TQS42755.1"/>
    <property type="molecule type" value="Genomic_DNA"/>
</dbReference>
<sequence length="396" mass="43829">MLEDLRPVRTPALVPAETAALTVNAARERGYLAGRQGLHPAAAPATLAELASAHAGLHAARLPTPYVTLRSRLPDFDPKELRNALSPGGGLVKIRTVRRTLHIYPVAEAAAAHTATLRLRLAATAATVRRLGRQPQVLARIAPAVRAALADGPLGHRQLEQRVLEQPLPIRARRDQHLQLARLAIKWLWESGELAYRNTADSLHRERREFALTSLAHPDLRLDDVDEAGAVALLLRRYLSAFGPASIVDFRWWSGLTQTAITRAVELLRPDLVNVRVDGIPDSLLLLAEDERGLRTAEPLPADHVALLAYEDPALKGYFGTRSRYVDDRYRTALFNTIGEARANITAAARCVGVWRFDRHSRTTFVDTFAPLPPAQQRALVEQVDRMTEFLRSEPS</sequence>
<reference evidence="1 2" key="1">
    <citation type="submission" date="2019-07" db="EMBL/GenBank/DDBJ databases">
        <title>Cryptosporangium phraense sp. nov., isolated from plant litter.</title>
        <authorList>
            <person name="Suriyachadkun C."/>
        </authorList>
    </citation>
    <scope>NUCLEOTIDE SEQUENCE [LARGE SCALE GENOMIC DNA]</scope>
    <source>
        <strain evidence="1 2">A-T 5661</strain>
    </source>
</reference>
<accession>A0A545APU6</accession>
<keyword evidence="2" id="KW-1185">Reference proteome</keyword>
<name>A0A545APU6_9ACTN</name>
<dbReference type="OrthoDB" id="9148135at2"/>
<evidence type="ECO:0000313" key="1">
    <source>
        <dbReference type="EMBL" id="TQS42755.1"/>
    </source>
</evidence>
<keyword evidence="1" id="KW-0238">DNA-binding</keyword>
<protein>
    <submittedName>
        <fullName evidence="1">Winged helix DNA-binding domain-containing protein</fullName>
    </submittedName>
</protein>
<dbReference type="Proteomes" id="UP000317982">
    <property type="component" value="Unassembled WGS sequence"/>
</dbReference>
<dbReference type="AlphaFoldDB" id="A0A545APU6"/>
<dbReference type="InterPro" id="IPR009351">
    <property type="entry name" value="AlkZ-like"/>
</dbReference>
<comment type="caution">
    <text evidence="1">The sequence shown here is derived from an EMBL/GenBank/DDBJ whole genome shotgun (WGS) entry which is preliminary data.</text>
</comment>
<dbReference type="PANTHER" id="PTHR38479:SF2">
    <property type="entry name" value="WINGED HELIX DNA-BINDING DOMAIN-CONTAINING PROTEIN"/>
    <property type="match status" value="1"/>
</dbReference>
<dbReference type="GO" id="GO:0003677">
    <property type="term" value="F:DNA binding"/>
    <property type="evidence" value="ECO:0007669"/>
    <property type="project" value="UniProtKB-KW"/>
</dbReference>
<dbReference type="Pfam" id="PF06224">
    <property type="entry name" value="AlkZ-like"/>
    <property type="match status" value="1"/>
</dbReference>
<evidence type="ECO:0000313" key="2">
    <source>
        <dbReference type="Proteomes" id="UP000317982"/>
    </source>
</evidence>
<organism evidence="1 2">
    <name type="scientific">Cryptosporangium phraense</name>
    <dbReference type="NCBI Taxonomy" id="2593070"/>
    <lineage>
        <taxon>Bacteria</taxon>
        <taxon>Bacillati</taxon>
        <taxon>Actinomycetota</taxon>
        <taxon>Actinomycetes</taxon>
        <taxon>Cryptosporangiales</taxon>
        <taxon>Cryptosporangiaceae</taxon>
        <taxon>Cryptosporangium</taxon>
    </lineage>
</organism>
<gene>
    <name evidence="1" type="ORF">FL583_22075</name>
</gene>
<dbReference type="PANTHER" id="PTHR38479">
    <property type="entry name" value="LMO0824 PROTEIN"/>
    <property type="match status" value="1"/>
</dbReference>
<dbReference type="InParanoid" id="A0A545APU6"/>
<proteinExistence type="predicted"/>